<dbReference type="AlphaFoldDB" id="W4R1W2"/>
<keyword evidence="1" id="KW-0472">Membrane</keyword>
<evidence type="ECO:0000313" key="3">
    <source>
        <dbReference type="Proteomes" id="UP000018896"/>
    </source>
</evidence>
<comment type="caution">
    <text evidence="2">The sequence shown here is derived from an EMBL/GenBank/DDBJ whole genome shotgun (WGS) entry which is preliminary data.</text>
</comment>
<keyword evidence="3" id="KW-1185">Reference proteome</keyword>
<sequence length="80" mass="8836">MILNLITGALVIGVSSAYIFGWLIFAHSFHAILFIPIIATVLWILAFVGQSKFPKYRNLFIGIQIVLGVIALIEIISMFG</sequence>
<feature type="transmembrane region" description="Helical" evidence="1">
    <location>
        <begin position="31"/>
        <end position="48"/>
    </location>
</feature>
<dbReference type="Proteomes" id="UP000018896">
    <property type="component" value="Unassembled WGS sequence"/>
</dbReference>
<keyword evidence="1" id="KW-0812">Transmembrane</keyword>
<protein>
    <submittedName>
        <fullName evidence="2">Uncharacterized protein</fullName>
    </submittedName>
</protein>
<proteinExistence type="predicted"/>
<organism evidence="2 3">
    <name type="scientific">Halalkalibacter akibai (strain ATCC 43226 / DSM 21942 / CIP 109018 / JCM 9157 / 1139)</name>
    <name type="common">Bacillus akibai</name>
    <dbReference type="NCBI Taxonomy" id="1236973"/>
    <lineage>
        <taxon>Bacteria</taxon>
        <taxon>Bacillati</taxon>
        <taxon>Bacillota</taxon>
        <taxon>Bacilli</taxon>
        <taxon>Bacillales</taxon>
        <taxon>Bacillaceae</taxon>
        <taxon>Halalkalibacter</taxon>
    </lineage>
</organism>
<name>W4R1W2_HALA3</name>
<accession>W4R1W2</accession>
<keyword evidence="1" id="KW-1133">Transmembrane helix</keyword>
<evidence type="ECO:0000313" key="2">
    <source>
        <dbReference type="EMBL" id="GAE37524.1"/>
    </source>
</evidence>
<feature type="transmembrane region" description="Helical" evidence="1">
    <location>
        <begin position="60"/>
        <end position="79"/>
    </location>
</feature>
<evidence type="ECO:0000256" key="1">
    <source>
        <dbReference type="SAM" id="Phobius"/>
    </source>
</evidence>
<feature type="transmembrane region" description="Helical" evidence="1">
    <location>
        <begin position="5"/>
        <end position="25"/>
    </location>
</feature>
<dbReference type="OrthoDB" id="2974707at2"/>
<reference evidence="2 3" key="1">
    <citation type="journal article" date="2014" name="Genome Announc.">
        <title>Draft Genome Sequences of Three Alkaliphilic Bacillus Strains, Bacillus wakoensis JCM 9140T, Bacillus akibai JCM 9157T, and Bacillus hemicellulosilyticus JCM 9152T.</title>
        <authorList>
            <person name="Yuki M."/>
            <person name="Oshima K."/>
            <person name="Suda W."/>
            <person name="Oshida Y."/>
            <person name="Kitamura K."/>
            <person name="Iida T."/>
            <person name="Hattori M."/>
            <person name="Ohkuma M."/>
        </authorList>
    </citation>
    <scope>NUCLEOTIDE SEQUENCE [LARGE SCALE GENOMIC DNA]</scope>
    <source>
        <strain evidence="2 3">JCM 9157</strain>
    </source>
</reference>
<dbReference type="RefSeq" id="WP_035668416.1">
    <property type="nucleotide sequence ID" value="NZ_BAUV01000082.1"/>
</dbReference>
<dbReference type="EMBL" id="BAUV01000082">
    <property type="protein sequence ID" value="GAE37524.1"/>
    <property type="molecule type" value="Genomic_DNA"/>
</dbReference>
<gene>
    <name evidence="2" type="ORF">JCM9157_4832</name>
</gene>